<evidence type="ECO:0000259" key="8">
    <source>
        <dbReference type="PROSITE" id="PS50016"/>
    </source>
</evidence>
<dbReference type="InterPro" id="IPR000182">
    <property type="entry name" value="GNAT_dom"/>
</dbReference>
<dbReference type="PANTHER" id="PTHR46309:SF1">
    <property type="entry name" value="PHD FINGER PROTEIN 12"/>
    <property type="match status" value="1"/>
</dbReference>
<keyword evidence="5" id="KW-0539">Nucleus</keyword>
<feature type="region of interest" description="Disordered" evidence="7">
    <location>
        <begin position="1"/>
        <end position="27"/>
    </location>
</feature>
<keyword evidence="2" id="KW-0479">Metal-binding</keyword>
<dbReference type="InterPro" id="IPR059153">
    <property type="entry name" value="NSD_PHD-1st"/>
</dbReference>
<evidence type="ECO:0000313" key="11">
    <source>
        <dbReference type="Proteomes" id="UP000886520"/>
    </source>
</evidence>
<comment type="caution">
    <text evidence="10">The sequence shown here is derived from an EMBL/GenBank/DDBJ whole genome shotgun (WGS) entry which is preliminary data.</text>
</comment>
<feature type="domain" description="PHD-type" evidence="8">
    <location>
        <begin position="182"/>
        <end position="227"/>
    </location>
</feature>
<dbReference type="Pfam" id="PF16135">
    <property type="entry name" value="TDBD"/>
    <property type="match status" value="1"/>
</dbReference>
<dbReference type="PROSITE" id="PS50016">
    <property type="entry name" value="ZF_PHD_2"/>
    <property type="match status" value="1"/>
</dbReference>
<dbReference type="Proteomes" id="UP000886520">
    <property type="component" value="Chromosome 10"/>
</dbReference>
<evidence type="ECO:0000259" key="9">
    <source>
        <dbReference type="PROSITE" id="PS51186"/>
    </source>
</evidence>
<gene>
    <name evidence="10" type="ORF">GOP47_0010811</name>
</gene>
<proteinExistence type="predicted"/>
<dbReference type="InterPro" id="IPR032308">
    <property type="entry name" value="TDBD"/>
</dbReference>
<dbReference type="PROSITE" id="PS51186">
    <property type="entry name" value="GNAT"/>
    <property type="match status" value="1"/>
</dbReference>
<dbReference type="GO" id="GO:0008270">
    <property type="term" value="F:zinc ion binding"/>
    <property type="evidence" value="ECO:0007669"/>
    <property type="project" value="UniProtKB-KW"/>
</dbReference>
<dbReference type="GO" id="GO:0003714">
    <property type="term" value="F:transcription corepressor activity"/>
    <property type="evidence" value="ECO:0007669"/>
    <property type="project" value="InterPro"/>
</dbReference>
<dbReference type="InterPro" id="IPR019787">
    <property type="entry name" value="Znf_PHD-finger"/>
</dbReference>
<dbReference type="OrthoDB" id="1903104at2759"/>
<evidence type="ECO:0000256" key="4">
    <source>
        <dbReference type="ARBA" id="ARBA00022833"/>
    </source>
</evidence>
<keyword evidence="11" id="KW-1185">Reference proteome</keyword>
<feature type="domain" description="N-acetyltransferase" evidence="9">
    <location>
        <begin position="310"/>
        <end position="473"/>
    </location>
</feature>
<dbReference type="GO" id="GO:0016747">
    <property type="term" value="F:acyltransferase activity, transferring groups other than amino-acyl groups"/>
    <property type="evidence" value="ECO:0007669"/>
    <property type="project" value="InterPro"/>
</dbReference>
<feature type="region of interest" description="Disordered" evidence="7">
    <location>
        <begin position="156"/>
        <end position="177"/>
    </location>
</feature>
<evidence type="ECO:0000256" key="3">
    <source>
        <dbReference type="ARBA" id="ARBA00022771"/>
    </source>
</evidence>
<dbReference type="AlphaFoldDB" id="A0A9D4UV91"/>
<accession>A0A9D4UV91</accession>
<evidence type="ECO:0000313" key="10">
    <source>
        <dbReference type="EMBL" id="KAI5074850.1"/>
    </source>
</evidence>
<dbReference type="SMART" id="SM00249">
    <property type="entry name" value="PHD"/>
    <property type="match status" value="2"/>
</dbReference>
<dbReference type="Gene3D" id="3.30.40.10">
    <property type="entry name" value="Zinc/RING finger domain, C3HC4 (zinc finger)"/>
    <property type="match status" value="2"/>
</dbReference>
<dbReference type="InterPro" id="IPR016181">
    <property type="entry name" value="Acyl_CoA_acyltransferase"/>
</dbReference>
<dbReference type="InterPro" id="IPR042163">
    <property type="entry name" value="PHF12"/>
</dbReference>
<sequence>MALGNLQKRKSVFSASSKGRPAVSKRGKCNLLVKKGKSAATDSKKRQQKAGLVSGSKRKVVSWPLEGRVCSMFTKLIESGTVADHEAVFYMRKRDQSVMKEGKVTRDGVLCCCCSRIFGLSKFEAHAGSALHRPSANMFLRDGRSIMDCLHSADSTGQSGNATGTGKRVSSKGKSQLDDGNDNICQICGDGGQLMLCDSCPSAFHYGCLHLDAVPDGDWHCSRCRCGSCGLGKGRETGESGSSMICCMQCQVPYHQSCLSKCRSRFEGTWFCTKRCQSVFEKLRKLVGSIFAIDKDLSWMLLRSSGEESIALETATSQDRLCEALKILQQCFDPIIDQESGVNVLSQLVYSRKSSVRRLDCSGFYIMLLMKGEQLVSVATVRTHGKALAEVPFIATECDFRQQGMCRALMQALELMLRGVGVYKLVIPSINEVVETWTSSFGFKAMSLQDRKQFAGTIFFSFPGTILLSKSLIGPMTRSRSEPVLEMAEVHGRSVIQVKEQMLAANKSSLSRSRAISCH</sequence>
<evidence type="ECO:0000256" key="1">
    <source>
        <dbReference type="ARBA" id="ARBA00004123"/>
    </source>
</evidence>
<dbReference type="InterPro" id="IPR013083">
    <property type="entry name" value="Znf_RING/FYVE/PHD"/>
</dbReference>
<evidence type="ECO:0000256" key="5">
    <source>
        <dbReference type="ARBA" id="ARBA00023242"/>
    </source>
</evidence>
<evidence type="ECO:0000256" key="6">
    <source>
        <dbReference type="PROSITE-ProRule" id="PRU00146"/>
    </source>
</evidence>
<organism evidence="10 11">
    <name type="scientific">Adiantum capillus-veneris</name>
    <name type="common">Maidenhair fern</name>
    <dbReference type="NCBI Taxonomy" id="13818"/>
    <lineage>
        <taxon>Eukaryota</taxon>
        <taxon>Viridiplantae</taxon>
        <taxon>Streptophyta</taxon>
        <taxon>Embryophyta</taxon>
        <taxon>Tracheophyta</taxon>
        <taxon>Polypodiopsida</taxon>
        <taxon>Polypodiidae</taxon>
        <taxon>Polypodiales</taxon>
        <taxon>Pteridineae</taxon>
        <taxon>Pteridaceae</taxon>
        <taxon>Vittarioideae</taxon>
        <taxon>Adiantum</taxon>
    </lineage>
</organism>
<evidence type="ECO:0000256" key="7">
    <source>
        <dbReference type="SAM" id="MobiDB-lite"/>
    </source>
</evidence>
<evidence type="ECO:0000256" key="2">
    <source>
        <dbReference type="ARBA" id="ARBA00022723"/>
    </source>
</evidence>
<dbReference type="Gene3D" id="3.40.630.30">
    <property type="match status" value="1"/>
</dbReference>
<reference evidence="10" key="1">
    <citation type="submission" date="2021-01" db="EMBL/GenBank/DDBJ databases">
        <title>Adiantum capillus-veneris genome.</title>
        <authorList>
            <person name="Fang Y."/>
            <person name="Liao Q."/>
        </authorList>
    </citation>
    <scope>NUCLEOTIDE SEQUENCE</scope>
    <source>
        <strain evidence="10">H3</strain>
        <tissue evidence="10">Leaf</tissue>
    </source>
</reference>
<dbReference type="Pfam" id="PF23209">
    <property type="entry name" value="IDM1_C"/>
    <property type="match status" value="1"/>
</dbReference>
<keyword evidence="3 6" id="KW-0863">Zinc-finger</keyword>
<dbReference type="InterPro" id="IPR056511">
    <property type="entry name" value="IDM1_C"/>
</dbReference>
<comment type="subcellular location">
    <subcellularLocation>
        <location evidence="1">Nucleus</location>
    </subcellularLocation>
</comment>
<dbReference type="SUPFAM" id="SSF57903">
    <property type="entry name" value="FYVE/PHD zinc finger"/>
    <property type="match status" value="1"/>
</dbReference>
<dbReference type="InterPro" id="IPR001965">
    <property type="entry name" value="Znf_PHD"/>
</dbReference>
<dbReference type="InterPro" id="IPR011011">
    <property type="entry name" value="Znf_FYVE_PHD"/>
</dbReference>
<dbReference type="PANTHER" id="PTHR46309">
    <property type="entry name" value="PHD FINGER PROTEIN 12"/>
    <property type="match status" value="1"/>
</dbReference>
<dbReference type="EMBL" id="JABFUD020000010">
    <property type="protein sequence ID" value="KAI5074850.1"/>
    <property type="molecule type" value="Genomic_DNA"/>
</dbReference>
<keyword evidence="4" id="KW-0862">Zinc</keyword>
<name>A0A9D4UV91_ADICA</name>
<dbReference type="SUPFAM" id="SSF55729">
    <property type="entry name" value="Acyl-CoA N-acyltransferases (Nat)"/>
    <property type="match status" value="1"/>
</dbReference>
<dbReference type="Pfam" id="PF23011">
    <property type="entry name" value="PHD-1st_NSD"/>
    <property type="match status" value="1"/>
</dbReference>
<dbReference type="GO" id="GO:0006357">
    <property type="term" value="P:regulation of transcription by RNA polymerase II"/>
    <property type="evidence" value="ECO:0007669"/>
    <property type="project" value="TreeGrafter"/>
</dbReference>
<protein>
    <submittedName>
        <fullName evidence="10">Uncharacterized protein</fullName>
    </submittedName>
</protein>
<dbReference type="GO" id="GO:0005634">
    <property type="term" value="C:nucleus"/>
    <property type="evidence" value="ECO:0007669"/>
    <property type="project" value="UniProtKB-SubCell"/>
</dbReference>